<feature type="transmembrane region" description="Helical" evidence="8">
    <location>
        <begin position="355"/>
        <end position="377"/>
    </location>
</feature>
<dbReference type="Proteomes" id="UP001175000">
    <property type="component" value="Unassembled WGS sequence"/>
</dbReference>
<feature type="domain" description="FAD-binding 8" evidence="11">
    <location>
        <begin position="440"/>
        <end position="492"/>
    </location>
</feature>
<dbReference type="EMBL" id="JAULSU010000002">
    <property type="protein sequence ID" value="KAK0627429.1"/>
    <property type="molecule type" value="Genomic_DNA"/>
</dbReference>
<dbReference type="InterPro" id="IPR039261">
    <property type="entry name" value="FNR_nucleotide-bd"/>
</dbReference>
<dbReference type="InterPro" id="IPR051410">
    <property type="entry name" value="Ferric/Cupric_Reductase"/>
</dbReference>
<dbReference type="GO" id="GO:0006879">
    <property type="term" value="P:intracellular iron ion homeostasis"/>
    <property type="evidence" value="ECO:0007669"/>
    <property type="project" value="TreeGrafter"/>
</dbReference>
<keyword evidence="13" id="KW-1185">Reference proteome</keyword>
<evidence type="ECO:0000256" key="1">
    <source>
        <dbReference type="ARBA" id="ARBA00004141"/>
    </source>
</evidence>
<name>A0AA39X512_9PEZI</name>
<dbReference type="InterPro" id="IPR013130">
    <property type="entry name" value="Fe3_Rdtase_TM_dom"/>
</dbReference>
<feature type="chain" id="PRO_5041373709" evidence="9">
    <location>
        <begin position="23"/>
        <end position="690"/>
    </location>
</feature>
<evidence type="ECO:0000256" key="2">
    <source>
        <dbReference type="ARBA" id="ARBA00022448"/>
    </source>
</evidence>
<dbReference type="PANTHER" id="PTHR32361">
    <property type="entry name" value="FERRIC/CUPRIC REDUCTASE TRANSMEMBRANE COMPONENT"/>
    <property type="match status" value="1"/>
</dbReference>
<dbReference type="Pfam" id="PF01794">
    <property type="entry name" value="Ferric_reduct"/>
    <property type="match status" value="1"/>
</dbReference>
<evidence type="ECO:0000256" key="6">
    <source>
        <dbReference type="ARBA" id="ARBA00023136"/>
    </source>
</evidence>
<accession>A0AA39X512</accession>
<evidence type="ECO:0000256" key="9">
    <source>
        <dbReference type="SAM" id="SignalP"/>
    </source>
</evidence>
<keyword evidence="2" id="KW-0813">Transport</keyword>
<feature type="transmembrane region" description="Helical" evidence="8">
    <location>
        <begin position="384"/>
        <end position="404"/>
    </location>
</feature>
<gene>
    <name evidence="12" type="ORF">B0T14DRAFT_563236</name>
</gene>
<evidence type="ECO:0000256" key="3">
    <source>
        <dbReference type="ARBA" id="ARBA00022692"/>
    </source>
</evidence>
<protein>
    <submittedName>
        <fullName evidence="12">Ferric-chelate reductase</fullName>
    </submittedName>
</protein>
<dbReference type="SUPFAM" id="SSF52343">
    <property type="entry name" value="Ferredoxin reductase-like, C-terminal NADP-linked domain"/>
    <property type="match status" value="1"/>
</dbReference>
<evidence type="ECO:0000259" key="10">
    <source>
        <dbReference type="Pfam" id="PF01794"/>
    </source>
</evidence>
<proteinExistence type="predicted"/>
<feature type="transmembrane region" description="Helical" evidence="8">
    <location>
        <begin position="321"/>
        <end position="343"/>
    </location>
</feature>
<keyword evidence="9" id="KW-0732">Signal</keyword>
<evidence type="ECO:0000256" key="7">
    <source>
        <dbReference type="SAM" id="MobiDB-lite"/>
    </source>
</evidence>
<evidence type="ECO:0000256" key="4">
    <source>
        <dbReference type="ARBA" id="ARBA00022989"/>
    </source>
</evidence>
<reference evidence="12" key="1">
    <citation type="submission" date="2023-06" db="EMBL/GenBank/DDBJ databases">
        <title>Genome-scale phylogeny and comparative genomics of the fungal order Sordariales.</title>
        <authorList>
            <consortium name="Lawrence Berkeley National Laboratory"/>
            <person name="Hensen N."/>
            <person name="Bonometti L."/>
            <person name="Westerberg I."/>
            <person name="Brannstrom I.O."/>
            <person name="Guillou S."/>
            <person name="Cros-Aarteil S."/>
            <person name="Calhoun S."/>
            <person name="Haridas S."/>
            <person name="Kuo A."/>
            <person name="Mondo S."/>
            <person name="Pangilinan J."/>
            <person name="Riley R."/>
            <person name="Labutti K."/>
            <person name="Andreopoulos B."/>
            <person name="Lipzen A."/>
            <person name="Chen C."/>
            <person name="Yanf M."/>
            <person name="Daum C."/>
            <person name="Ng V."/>
            <person name="Clum A."/>
            <person name="Steindorff A."/>
            <person name="Ohm R."/>
            <person name="Martin F."/>
            <person name="Silar P."/>
            <person name="Natvig D."/>
            <person name="Lalanne C."/>
            <person name="Gautier V."/>
            <person name="Ament-Velasquez S.L."/>
            <person name="Kruys A."/>
            <person name="Hutchinson M.I."/>
            <person name="Powell A.J."/>
            <person name="Barry K."/>
            <person name="Miller A.N."/>
            <person name="Grigoriev I.V."/>
            <person name="Debuchy R."/>
            <person name="Gladieux P."/>
            <person name="Thoren M.H."/>
            <person name="Johannesson H."/>
        </authorList>
    </citation>
    <scope>NUCLEOTIDE SEQUENCE</scope>
    <source>
        <strain evidence="12">CBS 606.72</strain>
    </source>
</reference>
<evidence type="ECO:0000256" key="5">
    <source>
        <dbReference type="ARBA" id="ARBA00023065"/>
    </source>
</evidence>
<feature type="region of interest" description="Disordered" evidence="7">
    <location>
        <begin position="506"/>
        <end position="528"/>
    </location>
</feature>
<dbReference type="GO" id="GO:0006826">
    <property type="term" value="P:iron ion transport"/>
    <property type="evidence" value="ECO:0007669"/>
    <property type="project" value="TreeGrafter"/>
</dbReference>
<evidence type="ECO:0000313" key="13">
    <source>
        <dbReference type="Proteomes" id="UP001175000"/>
    </source>
</evidence>
<feature type="transmembrane region" description="Helical" evidence="8">
    <location>
        <begin position="279"/>
        <end position="297"/>
    </location>
</feature>
<dbReference type="GO" id="GO:0015677">
    <property type="term" value="P:copper ion import"/>
    <property type="evidence" value="ECO:0007669"/>
    <property type="project" value="TreeGrafter"/>
</dbReference>
<feature type="domain" description="Ferric oxidoreductase" evidence="10">
    <location>
        <begin position="283"/>
        <end position="400"/>
    </location>
</feature>
<organism evidence="12 13">
    <name type="scientific">Immersiella caudata</name>
    <dbReference type="NCBI Taxonomy" id="314043"/>
    <lineage>
        <taxon>Eukaryota</taxon>
        <taxon>Fungi</taxon>
        <taxon>Dikarya</taxon>
        <taxon>Ascomycota</taxon>
        <taxon>Pezizomycotina</taxon>
        <taxon>Sordariomycetes</taxon>
        <taxon>Sordariomycetidae</taxon>
        <taxon>Sordariales</taxon>
        <taxon>Lasiosphaeriaceae</taxon>
        <taxon>Immersiella</taxon>
    </lineage>
</organism>
<keyword evidence="4 8" id="KW-1133">Transmembrane helix</keyword>
<evidence type="ECO:0000256" key="8">
    <source>
        <dbReference type="SAM" id="Phobius"/>
    </source>
</evidence>
<dbReference type="AlphaFoldDB" id="A0AA39X512"/>
<dbReference type="PANTHER" id="PTHR32361:SF9">
    <property type="entry name" value="FERRIC REDUCTASE TRANSMEMBRANE COMPONENT 3-RELATED"/>
    <property type="match status" value="1"/>
</dbReference>
<sequence>MRSGAAWATGLLLGLAGSPALAFFKPQSGLSGITFNPYEPLCAHGCYRVFSTARLQCYSSADASGYSHHLTTASVPACRAVNWAYMSSVAWCIHTLCPPDVTDLAVERFWEAEITGDASIVPSLSYSATLLNLTEPPTEIFNATLGSLNKTMLAKSITGEMAPLVLYYREQQRESIYGVVILTISVGLPVLLTWLGYLPFMTGLLARVKPWLYGAVFGTYHERPLPWGLGNLPTLGQALFITVIVALNIALTAAAHEIAHPYAPNQWFKNRYQETVNRAFNRTGVLAFAMLPVLLLFSSRNNVLLWMTNWSHSTYLLLHRWVARIFAVHVILHSIFGLCQYVSLGTYAATAANPWWRWGIVATVMTVAIMLQSVLFLRRRSYELFLVIHIVLSVLCLVGCWYHVVIRFSNRMGYETWLYVTFAVWGFDRLVRVGRILKAGVRRATVTDLGAEIVRIDIPGIRWAAAPGHHAYVYFPTLNPLRPWENHPFSIIPTAMLAAPAARAPSDADDAEKTAGKPPTMTTGAGPAGSYRNDGMTLFVRKSAGLTGSLGGQPSVLTLLEGPYPNSPTRAVLESDRLLLVGGGIGLASLLPYLRLHANARLLYSARAADACLVDAVPLLRGLPEAEVRVGARLDLEALLAAEVAAGWARVGVVCCGPAGMCDDVRADVARLGRENPGVALELEVDSFAL</sequence>
<dbReference type="GO" id="GO:0005886">
    <property type="term" value="C:plasma membrane"/>
    <property type="evidence" value="ECO:0007669"/>
    <property type="project" value="TreeGrafter"/>
</dbReference>
<dbReference type="Pfam" id="PF08022">
    <property type="entry name" value="FAD_binding_8"/>
    <property type="match status" value="1"/>
</dbReference>
<keyword evidence="3 8" id="KW-0812">Transmembrane</keyword>
<comment type="caution">
    <text evidence="12">The sequence shown here is derived from an EMBL/GenBank/DDBJ whole genome shotgun (WGS) entry which is preliminary data.</text>
</comment>
<dbReference type="Gene3D" id="3.40.50.80">
    <property type="entry name" value="Nucleotide-binding domain of ferredoxin-NADP reductase (FNR) module"/>
    <property type="match status" value="1"/>
</dbReference>
<comment type="subcellular location">
    <subcellularLocation>
        <location evidence="1">Membrane</location>
        <topology evidence="1">Multi-pass membrane protein</topology>
    </subcellularLocation>
</comment>
<keyword evidence="5" id="KW-0406">Ion transport</keyword>
<evidence type="ECO:0000313" key="12">
    <source>
        <dbReference type="EMBL" id="KAK0627429.1"/>
    </source>
</evidence>
<evidence type="ECO:0000259" key="11">
    <source>
        <dbReference type="Pfam" id="PF08022"/>
    </source>
</evidence>
<feature type="transmembrane region" description="Helical" evidence="8">
    <location>
        <begin position="238"/>
        <end position="259"/>
    </location>
</feature>
<dbReference type="InterPro" id="IPR013112">
    <property type="entry name" value="FAD-bd_8"/>
</dbReference>
<feature type="signal peptide" evidence="9">
    <location>
        <begin position="1"/>
        <end position="22"/>
    </location>
</feature>
<feature type="transmembrane region" description="Helical" evidence="8">
    <location>
        <begin position="176"/>
        <end position="200"/>
    </location>
</feature>
<dbReference type="GO" id="GO:0000293">
    <property type="term" value="F:ferric-chelate reductase activity"/>
    <property type="evidence" value="ECO:0007669"/>
    <property type="project" value="TreeGrafter"/>
</dbReference>
<dbReference type="SFLD" id="SFLDG01168">
    <property type="entry name" value="Ferric_reductase_subgroup_(FRE"/>
    <property type="match status" value="1"/>
</dbReference>
<dbReference type="CDD" id="cd06186">
    <property type="entry name" value="NOX_Duox_like_FAD_NADP"/>
    <property type="match status" value="1"/>
</dbReference>
<keyword evidence="6 8" id="KW-0472">Membrane</keyword>
<dbReference type="SFLD" id="SFLDS00052">
    <property type="entry name" value="Ferric_Reductase_Domain"/>
    <property type="match status" value="1"/>
</dbReference>